<comment type="caution">
    <text evidence="1">The sequence shown here is derived from an EMBL/GenBank/DDBJ whole genome shotgun (WGS) entry which is preliminary data.</text>
</comment>
<name>X1MYU9_9ZZZZ</name>
<accession>X1MYU9</accession>
<sequence>QMALPKKHLQEIKSAFENLISNIREQEILQRQKQKEQAKEIQSQ</sequence>
<feature type="non-terminal residue" evidence="1">
    <location>
        <position position="1"/>
    </location>
</feature>
<reference evidence="1" key="1">
    <citation type="journal article" date="2014" name="Front. Microbiol.">
        <title>High frequency of phylogenetically diverse reductive dehalogenase-homologous genes in deep subseafloor sedimentary metagenomes.</title>
        <authorList>
            <person name="Kawai M."/>
            <person name="Futagami T."/>
            <person name="Toyoda A."/>
            <person name="Takaki Y."/>
            <person name="Nishi S."/>
            <person name="Hori S."/>
            <person name="Arai W."/>
            <person name="Tsubouchi T."/>
            <person name="Morono Y."/>
            <person name="Uchiyama I."/>
            <person name="Ito T."/>
            <person name="Fujiyama A."/>
            <person name="Inagaki F."/>
            <person name="Takami H."/>
        </authorList>
    </citation>
    <scope>NUCLEOTIDE SEQUENCE</scope>
    <source>
        <strain evidence="1">Expedition CK06-06</strain>
    </source>
</reference>
<organism evidence="1">
    <name type="scientific">marine sediment metagenome</name>
    <dbReference type="NCBI Taxonomy" id="412755"/>
    <lineage>
        <taxon>unclassified sequences</taxon>
        <taxon>metagenomes</taxon>
        <taxon>ecological metagenomes</taxon>
    </lineage>
</organism>
<dbReference type="AlphaFoldDB" id="X1MYU9"/>
<evidence type="ECO:0000313" key="1">
    <source>
        <dbReference type="EMBL" id="GAI11519.1"/>
    </source>
</evidence>
<dbReference type="EMBL" id="BARV01010379">
    <property type="protein sequence ID" value="GAI11519.1"/>
    <property type="molecule type" value="Genomic_DNA"/>
</dbReference>
<protein>
    <submittedName>
        <fullName evidence="1">Uncharacterized protein</fullName>
    </submittedName>
</protein>
<gene>
    <name evidence="1" type="ORF">S06H3_20105</name>
</gene>
<proteinExistence type="predicted"/>